<dbReference type="SMART" id="SM00345">
    <property type="entry name" value="HTH_GNTR"/>
    <property type="match status" value="1"/>
</dbReference>
<dbReference type="Gene3D" id="1.20.120.530">
    <property type="entry name" value="GntR ligand-binding domain-like"/>
    <property type="match status" value="1"/>
</dbReference>
<organism evidence="5 6">
    <name type="scientific">Labrys monachus</name>
    <dbReference type="NCBI Taxonomy" id="217067"/>
    <lineage>
        <taxon>Bacteria</taxon>
        <taxon>Pseudomonadati</taxon>
        <taxon>Pseudomonadota</taxon>
        <taxon>Alphaproteobacteria</taxon>
        <taxon>Hyphomicrobiales</taxon>
        <taxon>Xanthobacteraceae</taxon>
        <taxon>Labrys</taxon>
    </lineage>
</organism>
<dbReference type="PANTHER" id="PTHR43537:SF51">
    <property type="entry name" value="HTH-TYPE TRANSCRIPTIONAL REGULATOR LGOR-RELATED"/>
    <property type="match status" value="1"/>
</dbReference>
<evidence type="ECO:0000256" key="3">
    <source>
        <dbReference type="ARBA" id="ARBA00023163"/>
    </source>
</evidence>
<dbReference type="InterPro" id="IPR036388">
    <property type="entry name" value="WH-like_DNA-bd_sf"/>
</dbReference>
<dbReference type="PRINTS" id="PR00033">
    <property type="entry name" value="HTHASNC"/>
</dbReference>
<dbReference type="RefSeq" id="WP_307425137.1">
    <property type="nucleotide sequence ID" value="NZ_JAUSVK010000001.1"/>
</dbReference>
<dbReference type="PANTHER" id="PTHR43537">
    <property type="entry name" value="TRANSCRIPTIONAL REGULATOR, GNTR FAMILY"/>
    <property type="match status" value="1"/>
</dbReference>
<evidence type="ECO:0000313" key="6">
    <source>
        <dbReference type="Proteomes" id="UP001237448"/>
    </source>
</evidence>
<dbReference type="SUPFAM" id="SSF48008">
    <property type="entry name" value="GntR ligand-binding domain-like"/>
    <property type="match status" value="1"/>
</dbReference>
<keyword evidence="1" id="KW-0805">Transcription regulation</keyword>
<dbReference type="PROSITE" id="PS50949">
    <property type="entry name" value="HTH_GNTR"/>
    <property type="match status" value="1"/>
</dbReference>
<proteinExistence type="predicted"/>
<gene>
    <name evidence="5" type="ORF">J3R73_001763</name>
</gene>
<evidence type="ECO:0000313" key="5">
    <source>
        <dbReference type="EMBL" id="MDQ0391971.1"/>
    </source>
</evidence>
<evidence type="ECO:0000259" key="4">
    <source>
        <dbReference type="PROSITE" id="PS50949"/>
    </source>
</evidence>
<dbReference type="Pfam" id="PF07729">
    <property type="entry name" value="FCD"/>
    <property type="match status" value="1"/>
</dbReference>
<reference evidence="5 6" key="1">
    <citation type="submission" date="2023-07" db="EMBL/GenBank/DDBJ databases">
        <title>Genomic Encyclopedia of Type Strains, Phase IV (KMG-IV): sequencing the most valuable type-strain genomes for metagenomic binning, comparative biology and taxonomic classification.</title>
        <authorList>
            <person name="Goeker M."/>
        </authorList>
    </citation>
    <scope>NUCLEOTIDE SEQUENCE [LARGE SCALE GENOMIC DNA]</scope>
    <source>
        <strain evidence="5 6">DSM 5896</strain>
    </source>
</reference>
<dbReference type="SMART" id="SM00895">
    <property type="entry name" value="FCD"/>
    <property type="match status" value="1"/>
</dbReference>
<dbReference type="InterPro" id="IPR000524">
    <property type="entry name" value="Tscrpt_reg_HTH_GntR"/>
</dbReference>
<keyword evidence="2 5" id="KW-0238">DNA-binding</keyword>
<comment type="caution">
    <text evidence="5">The sequence shown here is derived from an EMBL/GenBank/DDBJ whole genome shotgun (WGS) entry which is preliminary data.</text>
</comment>
<dbReference type="InterPro" id="IPR036390">
    <property type="entry name" value="WH_DNA-bd_sf"/>
</dbReference>
<dbReference type="InterPro" id="IPR008920">
    <property type="entry name" value="TF_FadR/GntR_C"/>
</dbReference>
<dbReference type="Gene3D" id="1.10.10.10">
    <property type="entry name" value="Winged helix-like DNA-binding domain superfamily/Winged helix DNA-binding domain"/>
    <property type="match status" value="1"/>
</dbReference>
<dbReference type="InterPro" id="IPR000485">
    <property type="entry name" value="AsnC-type_HTH_dom"/>
</dbReference>
<dbReference type="InterPro" id="IPR011711">
    <property type="entry name" value="GntR_C"/>
</dbReference>
<dbReference type="Proteomes" id="UP001237448">
    <property type="component" value="Unassembled WGS sequence"/>
</dbReference>
<dbReference type="GO" id="GO:0003677">
    <property type="term" value="F:DNA binding"/>
    <property type="evidence" value="ECO:0007669"/>
    <property type="project" value="UniProtKB-KW"/>
</dbReference>
<dbReference type="EMBL" id="JAUSVK010000001">
    <property type="protein sequence ID" value="MDQ0391971.1"/>
    <property type="molecule type" value="Genomic_DNA"/>
</dbReference>
<evidence type="ECO:0000256" key="2">
    <source>
        <dbReference type="ARBA" id="ARBA00023125"/>
    </source>
</evidence>
<protein>
    <submittedName>
        <fullName evidence="5">DNA-binding GntR family transcriptional regulator</fullName>
    </submittedName>
</protein>
<keyword evidence="3" id="KW-0804">Transcription</keyword>
<accession>A0ABU0FBP1</accession>
<evidence type="ECO:0000256" key="1">
    <source>
        <dbReference type="ARBA" id="ARBA00023015"/>
    </source>
</evidence>
<name>A0ABU0FBP1_9HYPH</name>
<dbReference type="PRINTS" id="PR00035">
    <property type="entry name" value="HTHGNTR"/>
</dbReference>
<feature type="domain" description="HTH gntR-type" evidence="4">
    <location>
        <begin position="18"/>
        <end position="85"/>
    </location>
</feature>
<dbReference type="CDD" id="cd07377">
    <property type="entry name" value="WHTH_GntR"/>
    <property type="match status" value="1"/>
</dbReference>
<dbReference type="Pfam" id="PF00392">
    <property type="entry name" value="GntR"/>
    <property type="match status" value="1"/>
</dbReference>
<keyword evidence="6" id="KW-1185">Reference proteome</keyword>
<dbReference type="SUPFAM" id="SSF46785">
    <property type="entry name" value="Winged helix' DNA-binding domain"/>
    <property type="match status" value="1"/>
</dbReference>
<sequence length="231" mass="26071">MSDGPSIQLQGVSLDRRAPLRDQIYQLVRSLIIIGQLRPGQPVNEIEIAEQLGVSRTPVREAVKRISDEGLINVFAQNGTFVTEISRKALEEAYIIRNALEMESVRRAAGQMTTREHEEALEDIIALHETAIMRRRFADAIRLDDQFHRYIAEINGLSMLWRAVDISKAQMDRGRYRALPSPGSGETTILQHRNILAALHAQDPQQAMEAMRLHLDTSLRNTLSLLGDNLD</sequence>